<accession>A0A4R1B1P1</accession>
<evidence type="ECO:0000313" key="1">
    <source>
        <dbReference type="EMBL" id="TCJ11934.1"/>
    </source>
</evidence>
<comment type="caution">
    <text evidence="1">The sequence shown here is derived from an EMBL/GenBank/DDBJ whole genome shotgun (WGS) entry which is preliminary data.</text>
</comment>
<name>A0A4R1B1P1_9PROT</name>
<dbReference type="SUPFAM" id="SSF53850">
    <property type="entry name" value="Periplasmic binding protein-like II"/>
    <property type="match status" value="1"/>
</dbReference>
<reference evidence="1 2" key="1">
    <citation type="submission" date="2019-03" db="EMBL/GenBank/DDBJ databases">
        <title>Genome sequence of Thiobacillaceae bacterium LSR1, a sulfur-oxidizing bacterium isolated from freshwater sediment.</title>
        <authorList>
            <person name="Li S."/>
        </authorList>
    </citation>
    <scope>NUCLEOTIDE SEQUENCE [LARGE SCALE GENOMIC DNA]</scope>
    <source>
        <strain evidence="1 2">LSR1</strain>
    </source>
</reference>
<dbReference type="EMBL" id="SJZB01000046">
    <property type="protein sequence ID" value="TCJ11934.1"/>
    <property type="molecule type" value="Genomic_DNA"/>
</dbReference>
<sequence length="278" mass="30794">MRWAWLVALWLGACAQADTIRFAPLPLVDEKTLRTQYLPMLDYLAAKTGDDYRWVYYEQYHDLLAALVDDKVDLAVLGPLPYAEISGRKGGFEALVEFLESDGKADYHCALVSFGPAGKLTLRDIRDKRIGLTQPESTCGYFAVALMLKRVGLAPDRDGNRFEYADDHTKAALGVLQGRYDVAGVKRNLADRYAHLGLTVIAEAGPFPAFVLVANSRRLSVAKRRAIRAAMLAADPAARAEWGGLIQRGTVPVQEELYEEVRRNLETVAPIPGMLSIR</sequence>
<organism evidence="1 2">
    <name type="scientific">Parasulfuritortus cantonensis</name>
    <dbReference type="NCBI Taxonomy" id="2528202"/>
    <lineage>
        <taxon>Bacteria</taxon>
        <taxon>Pseudomonadati</taxon>
        <taxon>Pseudomonadota</taxon>
        <taxon>Betaproteobacteria</taxon>
        <taxon>Nitrosomonadales</taxon>
        <taxon>Thiobacillaceae</taxon>
        <taxon>Parasulfuritortus</taxon>
    </lineage>
</organism>
<evidence type="ECO:0000313" key="2">
    <source>
        <dbReference type="Proteomes" id="UP000295443"/>
    </source>
</evidence>
<dbReference type="PANTHER" id="PTHR35841:SF1">
    <property type="entry name" value="PHOSPHONATES-BINDING PERIPLASMIC PROTEIN"/>
    <property type="match status" value="1"/>
</dbReference>
<dbReference type="Pfam" id="PF12974">
    <property type="entry name" value="Phosphonate-bd"/>
    <property type="match status" value="1"/>
</dbReference>
<dbReference type="Gene3D" id="3.40.190.10">
    <property type="entry name" value="Periplasmic binding protein-like II"/>
    <property type="match status" value="2"/>
</dbReference>
<dbReference type="Proteomes" id="UP000295443">
    <property type="component" value="Unassembled WGS sequence"/>
</dbReference>
<dbReference type="RefSeq" id="WP_131448360.1">
    <property type="nucleotide sequence ID" value="NZ_SJZB01000046.1"/>
</dbReference>
<gene>
    <name evidence="1" type="ORF">EZJ19_13280</name>
</gene>
<keyword evidence="2" id="KW-1185">Reference proteome</keyword>
<protein>
    <recommendedName>
        <fullName evidence="3">Phosphate/phosphite/phosphonate ABC transporter substrate-binding protein</fullName>
    </recommendedName>
</protein>
<evidence type="ECO:0008006" key="3">
    <source>
        <dbReference type="Google" id="ProtNLM"/>
    </source>
</evidence>
<proteinExistence type="predicted"/>
<dbReference type="PANTHER" id="PTHR35841">
    <property type="entry name" value="PHOSPHONATES-BINDING PERIPLASMIC PROTEIN"/>
    <property type="match status" value="1"/>
</dbReference>
<dbReference type="OrthoDB" id="225238at2"/>
<dbReference type="AlphaFoldDB" id="A0A4R1B1P1"/>